<protein>
    <submittedName>
        <fullName evidence="2">Putative secreted protein</fullName>
    </submittedName>
</protein>
<evidence type="ECO:0000313" key="2">
    <source>
        <dbReference type="EMBL" id="NOV42518.1"/>
    </source>
</evidence>
<dbReference type="EMBL" id="GHWJ01009781">
    <property type="protein sequence ID" value="NOV42518.1"/>
    <property type="molecule type" value="Transcribed_RNA"/>
</dbReference>
<accession>A0A6M2DBD8</accession>
<dbReference type="AlphaFoldDB" id="A0A6M2DBD8"/>
<sequence>MNFCFRFGALPVAVLLLHVELVCSLRRLRVLGVCFIGRSGAGSRSASQGRSIFREKRRIQLGSCQCPMHARSVEYRVIIVMQCPSGPCSLHVCSCWQKWHETGVMLDTLIGGCMLVPPGICSGRSTSVPLVDLFRLCSTGITVKEMFRM</sequence>
<reference evidence="2" key="1">
    <citation type="submission" date="2019-09" db="EMBL/GenBank/DDBJ databases">
        <title>Organ-specific transcriptomic study of the physiology of the cattle tick, Rhipicephalus microplus.</title>
        <authorList>
            <person name="Tirloni L."/>
            <person name="Braz G."/>
            <person name="Gandara A.C.P."/>
            <person name="Sabadin G.A."/>
            <person name="da Silva R.M."/>
            <person name="Guizzo M.G."/>
            <person name="Machado J.A."/>
            <person name="Costa E.P."/>
            <person name="Gomes H.F."/>
            <person name="Moraes J."/>
            <person name="Mota M.B.S."/>
            <person name="Mesquita R.D."/>
            <person name="Alvarenga P.H."/>
            <person name="Alves F."/>
            <person name="Seixas A."/>
            <person name="da Fonseca R.N."/>
            <person name="Fogaca A."/>
            <person name="Logullo C."/>
            <person name="Tanaka A."/>
            <person name="Daffre S."/>
            <person name="Termignoni C."/>
            <person name="Vaz I.S.Jr."/>
            <person name="Oliveira P.L."/>
            <person name="Ribeiro J.M."/>
        </authorList>
    </citation>
    <scope>NUCLEOTIDE SEQUENCE</scope>
    <source>
        <strain evidence="2">Porto Alegre</strain>
    </source>
</reference>
<name>A0A6M2DBD8_RHIMP</name>
<evidence type="ECO:0000256" key="1">
    <source>
        <dbReference type="SAM" id="SignalP"/>
    </source>
</evidence>
<keyword evidence="1" id="KW-0732">Signal</keyword>
<proteinExistence type="predicted"/>
<organism evidence="2">
    <name type="scientific">Rhipicephalus microplus</name>
    <name type="common">Cattle tick</name>
    <name type="synonym">Boophilus microplus</name>
    <dbReference type="NCBI Taxonomy" id="6941"/>
    <lineage>
        <taxon>Eukaryota</taxon>
        <taxon>Metazoa</taxon>
        <taxon>Ecdysozoa</taxon>
        <taxon>Arthropoda</taxon>
        <taxon>Chelicerata</taxon>
        <taxon>Arachnida</taxon>
        <taxon>Acari</taxon>
        <taxon>Parasitiformes</taxon>
        <taxon>Ixodida</taxon>
        <taxon>Ixodoidea</taxon>
        <taxon>Ixodidae</taxon>
        <taxon>Rhipicephalinae</taxon>
        <taxon>Rhipicephalus</taxon>
        <taxon>Boophilus</taxon>
    </lineage>
</organism>
<feature type="chain" id="PRO_5027058660" evidence="1">
    <location>
        <begin position="25"/>
        <end position="149"/>
    </location>
</feature>
<feature type="signal peptide" evidence="1">
    <location>
        <begin position="1"/>
        <end position="24"/>
    </location>
</feature>